<dbReference type="InterPro" id="IPR021859">
    <property type="entry name" value="XTBD"/>
</dbReference>
<sequence>MADKDVDKLRQTHENDRHWQLRRQFLINNWELYEEPQLVSLSMVWSNVYFDGCVYQPELMARVKEMSAGIDKAYENNDKS</sequence>
<dbReference type="STRING" id="307972.A0A2G8JLF7"/>
<accession>A0A2G8JLF7</accession>
<dbReference type="Proteomes" id="UP000230750">
    <property type="component" value="Unassembled WGS sequence"/>
</dbReference>
<dbReference type="EMBL" id="MRZV01001659">
    <property type="protein sequence ID" value="PIK36539.1"/>
    <property type="molecule type" value="Genomic_DNA"/>
</dbReference>
<dbReference type="PROSITE" id="PS51827">
    <property type="entry name" value="XTBD"/>
    <property type="match status" value="1"/>
</dbReference>
<dbReference type="Pfam" id="PF11952">
    <property type="entry name" value="XTBD"/>
    <property type="match status" value="1"/>
</dbReference>
<comment type="caution">
    <text evidence="2">The sequence shown here is derived from an EMBL/GenBank/DDBJ whole genome shotgun (WGS) entry which is preliminary data.</text>
</comment>
<feature type="domain" description="XRN2-binding (XTBD)" evidence="1">
    <location>
        <begin position="6"/>
        <end position="80"/>
    </location>
</feature>
<evidence type="ECO:0000313" key="3">
    <source>
        <dbReference type="Proteomes" id="UP000230750"/>
    </source>
</evidence>
<dbReference type="PANTHER" id="PTHR48430">
    <property type="entry name" value="PARTNER OF XRN-2 PROTEIN 1"/>
    <property type="match status" value="1"/>
</dbReference>
<gene>
    <name evidence="2" type="ORF">BSL78_26625</name>
</gene>
<dbReference type="AlphaFoldDB" id="A0A2G8JLF7"/>
<evidence type="ECO:0000259" key="1">
    <source>
        <dbReference type="PROSITE" id="PS51827"/>
    </source>
</evidence>
<dbReference type="OrthoDB" id="2359216at2759"/>
<proteinExistence type="predicted"/>
<name>A0A2G8JLF7_STIJA</name>
<dbReference type="PANTHER" id="PTHR48430:SF1">
    <property type="entry name" value="PARTNER OF XRN-2 PROTEIN 1"/>
    <property type="match status" value="1"/>
</dbReference>
<keyword evidence="3" id="KW-1185">Reference proteome</keyword>
<evidence type="ECO:0000313" key="2">
    <source>
        <dbReference type="EMBL" id="PIK36539.1"/>
    </source>
</evidence>
<reference evidence="2 3" key="1">
    <citation type="journal article" date="2017" name="PLoS Biol.">
        <title>The sea cucumber genome provides insights into morphological evolution and visceral regeneration.</title>
        <authorList>
            <person name="Zhang X."/>
            <person name="Sun L."/>
            <person name="Yuan J."/>
            <person name="Sun Y."/>
            <person name="Gao Y."/>
            <person name="Zhang L."/>
            <person name="Li S."/>
            <person name="Dai H."/>
            <person name="Hamel J.F."/>
            <person name="Liu C."/>
            <person name="Yu Y."/>
            <person name="Liu S."/>
            <person name="Lin W."/>
            <person name="Guo K."/>
            <person name="Jin S."/>
            <person name="Xu P."/>
            <person name="Storey K.B."/>
            <person name="Huan P."/>
            <person name="Zhang T."/>
            <person name="Zhou Y."/>
            <person name="Zhang J."/>
            <person name="Lin C."/>
            <person name="Li X."/>
            <person name="Xing L."/>
            <person name="Huo D."/>
            <person name="Sun M."/>
            <person name="Wang L."/>
            <person name="Mercier A."/>
            <person name="Li F."/>
            <person name="Yang H."/>
            <person name="Xiang J."/>
        </authorList>
    </citation>
    <scope>NUCLEOTIDE SEQUENCE [LARGE SCALE GENOMIC DNA]</scope>
    <source>
        <strain evidence="2">Shaxun</strain>
        <tissue evidence="2">Muscle</tissue>
    </source>
</reference>
<organism evidence="2 3">
    <name type="scientific">Stichopus japonicus</name>
    <name type="common">Sea cucumber</name>
    <dbReference type="NCBI Taxonomy" id="307972"/>
    <lineage>
        <taxon>Eukaryota</taxon>
        <taxon>Metazoa</taxon>
        <taxon>Echinodermata</taxon>
        <taxon>Eleutherozoa</taxon>
        <taxon>Echinozoa</taxon>
        <taxon>Holothuroidea</taxon>
        <taxon>Aspidochirotacea</taxon>
        <taxon>Aspidochirotida</taxon>
        <taxon>Stichopodidae</taxon>
        <taxon>Apostichopus</taxon>
    </lineage>
</organism>
<protein>
    <recommendedName>
        <fullName evidence="1">XRN2-binding (XTBD) domain-containing protein</fullName>
    </recommendedName>
</protein>